<evidence type="ECO:0000313" key="1">
    <source>
        <dbReference type="EMBL" id="KCY22998.1"/>
    </source>
</evidence>
<dbReference type="EMBL" id="JMOD01000002">
    <property type="protein sequence ID" value="KCY22998.1"/>
    <property type="molecule type" value="Genomic_DNA"/>
</dbReference>
<sequence>MSEFKVGDHIVIDQKYDKTFMPVLQILSEGKNYFYCNDGQVHKSQMDQWRKAEPQEITAGHRIDFPTLPKPVGSLQELHPEFAKVLHENFLELLGDESNTVQMVKDAVEHGHGFAMVSIEGVEHVSRAQVINPFPCEELGDDFPIENHISPHCQSRDV</sequence>
<reference evidence="1 2" key="1">
    <citation type="submission" date="2014-04" db="EMBL/GenBank/DDBJ databases">
        <title>Comparative genomics and transcriptomics to identify genetic mechanisms underlying the emergence of carbapenem resistant Acinetobacter baumannii (CRAb).</title>
        <authorList>
            <person name="Harris A.D."/>
            <person name="Johnson K.J."/>
            <person name="George J."/>
            <person name="Nadendla S."/>
            <person name="Daugherty S.C."/>
            <person name="Parankush S."/>
            <person name="Sadzewicz L."/>
            <person name="Tallon L."/>
            <person name="Sengamalay N."/>
            <person name="Hazen T.H."/>
            <person name="Rasko D.A."/>
        </authorList>
    </citation>
    <scope>NUCLEOTIDE SEQUENCE [LARGE SCALE GENOMIC DNA]</scope>
    <source>
        <strain evidence="1 2">21072</strain>
    </source>
</reference>
<comment type="caution">
    <text evidence="1">The sequence shown here is derived from an EMBL/GenBank/DDBJ whole genome shotgun (WGS) entry which is preliminary data.</text>
</comment>
<protein>
    <submittedName>
        <fullName evidence="1">Uncharacterized protein</fullName>
    </submittedName>
</protein>
<dbReference type="AlphaFoldDB" id="A0A062IYL8"/>
<proteinExistence type="predicted"/>
<evidence type="ECO:0000313" key="2">
    <source>
        <dbReference type="Proteomes" id="UP000027327"/>
    </source>
</evidence>
<dbReference type="PATRIC" id="fig|1310697.3.peg.204"/>
<dbReference type="Proteomes" id="UP000027327">
    <property type="component" value="Unassembled WGS sequence"/>
</dbReference>
<accession>A0A062IYL8</accession>
<gene>
    <name evidence="1" type="ORF">J596_0217</name>
</gene>
<organism evidence="1 2">
    <name type="scientific">Acinetobacter baumannii 21072</name>
    <dbReference type="NCBI Taxonomy" id="1310697"/>
    <lineage>
        <taxon>Bacteria</taxon>
        <taxon>Pseudomonadati</taxon>
        <taxon>Pseudomonadota</taxon>
        <taxon>Gammaproteobacteria</taxon>
        <taxon>Moraxellales</taxon>
        <taxon>Moraxellaceae</taxon>
        <taxon>Acinetobacter</taxon>
        <taxon>Acinetobacter calcoaceticus/baumannii complex</taxon>
    </lineage>
</organism>
<name>A0A062IYL8_ACIBA</name>
<dbReference type="RefSeq" id="WP_228133507.1">
    <property type="nucleotide sequence ID" value="NZ_JMOD01000002.1"/>
</dbReference>